<evidence type="ECO:0000256" key="3">
    <source>
        <dbReference type="PIRNR" id="PIRNR029218"/>
    </source>
</evidence>
<name>A0ABS7E913_9GAMM</name>
<dbReference type="PANTHER" id="PTHR33755">
    <property type="entry name" value="TOXIN PARE1-RELATED"/>
    <property type="match status" value="1"/>
</dbReference>
<keyword evidence="5" id="KW-1185">Reference proteome</keyword>
<gene>
    <name evidence="4" type="ORF">K0625_21270</name>
</gene>
<dbReference type="PIRSF" id="PIRSF029218">
    <property type="entry name" value="ParE"/>
    <property type="match status" value="1"/>
</dbReference>
<dbReference type="InterPro" id="IPR051803">
    <property type="entry name" value="TA_system_RelE-like_toxin"/>
</dbReference>
<evidence type="ECO:0000313" key="5">
    <source>
        <dbReference type="Proteomes" id="UP001195963"/>
    </source>
</evidence>
<comment type="similarity">
    <text evidence="1 3">Belongs to the RelE toxin family.</text>
</comment>
<dbReference type="InterPro" id="IPR035093">
    <property type="entry name" value="RelE/ParE_toxin_dom_sf"/>
</dbReference>
<evidence type="ECO:0000256" key="2">
    <source>
        <dbReference type="ARBA" id="ARBA00022649"/>
    </source>
</evidence>
<dbReference type="PANTHER" id="PTHR33755:SF9">
    <property type="entry name" value="TOXIN PARE1"/>
    <property type="match status" value="1"/>
</dbReference>
<keyword evidence="2" id="KW-1277">Toxin-antitoxin system</keyword>
<evidence type="ECO:0000313" key="4">
    <source>
        <dbReference type="EMBL" id="MBW8186156.1"/>
    </source>
</evidence>
<protein>
    <recommendedName>
        <fullName evidence="3">Toxin</fullName>
    </recommendedName>
</protein>
<dbReference type="EMBL" id="JAHZST010000021">
    <property type="protein sequence ID" value="MBW8186156.1"/>
    <property type="molecule type" value="Genomic_DNA"/>
</dbReference>
<dbReference type="Proteomes" id="UP001195963">
    <property type="component" value="Unassembled WGS sequence"/>
</dbReference>
<sequence>MRSFALTNAAKSDLKRIAIYTHNKWGREQRNTYIKQFDDTFHMLSNSPLAGKNCDELKVGYKKFPIGSHIIFYKAGSNSKILVIRILHKRMDVEPHLLTP</sequence>
<dbReference type="RefSeq" id="WP_220111473.1">
    <property type="nucleotide sequence ID" value="NZ_JAHZST010000021.1"/>
</dbReference>
<comment type="caution">
    <text evidence="4">The sequence shown here is derived from an EMBL/GenBank/DDBJ whole genome shotgun (WGS) entry which is preliminary data.</text>
</comment>
<proteinExistence type="inferred from homology"/>
<dbReference type="Gene3D" id="3.30.2310.20">
    <property type="entry name" value="RelE-like"/>
    <property type="match status" value="1"/>
</dbReference>
<reference evidence="4 5" key="1">
    <citation type="submission" date="2021-07" db="EMBL/GenBank/DDBJ databases">
        <title>Shewanella sp. nov, isolated from SCS.</title>
        <authorList>
            <person name="Cao W.R."/>
        </authorList>
    </citation>
    <scope>NUCLEOTIDE SEQUENCE [LARGE SCALE GENOMIC DNA]</scope>
    <source>
        <strain evidence="4 5">NR704-98</strain>
    </source>
</reference>
<dbReference type="Pfam" id="PF05016">
    <property type="entry name" value="ParE_toxin"/>
    <property type="match status" value="1"/>
</dbReference>
<dbReference type="InterPro" id="IPR007712">
    <property type="entry name" value="RelE/ParE_toxin"/>
</dbReference>
<organism evidence="4 5">
    <name type="scientific">Shewanella nanhaiensis</name>
    <dbReference type="NCBI Taxonomy" id="2864872"/>
    <lineage>
        <taxon>Bacteria</taxon>
        <taxon>Pseudomonadati</taxon>
        <taxon>Pseudomonadota</taxon>
        <taxon>Gammaproteobacteria</taxon>
        <taxon>Alteromonadales</taxon>
        <taxon>Shewanellaceae</taxon>
        <taxon>Shewanella</taxon>
    </lineage>
</organism>
<accession>A0ABS7E913</accession>
<evidence type="ECO:0000256" key="1">
    <source>
        <dbReference type="ARBA" id="ARBA00006226"/>
    </source>
</evidence>
<dbReference type="InterPro" id="IPR028344">
    <property type="entry name" value="ParE1/4"/>
</dbReference>